<name>A0ABQ1MWB8_9BACT</name>
<dbReference type="EMBL" id="BMFD01000011">
    <property type="protein sequence ID" value="GGC47331.1"/>
    <property type="molecule type" value="Genomic_DNA"/>
</dbReference>
<protein>
    <recommendedName>
        <fullName evidence="3">Lipoprotein</fullName>
    </recommendedName>
</protein>
<reference evidence="2" key="1">
    <citation type="journal article" date="2019" name="Int. J. Syst. Evol. Microbiol.">
        <title>The Global Catalogue of Microorganisms (GCM) 10K type strain sequencing project: providing services to taxonomists for standard genome sequencing and annotation.</title>
        <authorList>
            <consortium name="The Broad Institute Genomics Platform"/>
            <consortium name="The Broad Institute Genome Sequencing Center for Infectious Disease"/>
            <person name="Wu L."/>
            <person name="Ma J."/>
        </authorList>
    </citation>
    <scope>NUCLEOTIDE SEQUENCE [LARGE SCALE GENOMIC DNA]</scope>
    <source>
        <strain evidence="2">CGMCC 1.12479</strain>
    </source>
</reference>
<evidence type="ECO:0008006" key="3">
    <source>
        <dbReference type="Google" id="ProtNLM"/>
    </source>
</evidence>
<organism evidence="1 2">
    <name type="scientific">Belliella aquatica</name>
    <dbReference type="NCBI Taxonomy" id="1323734"/>
    <lineage>
        <taxon>Bacteria</taxon>
        <taxon>Pseudomonadati</taxon>
        <taxon>Bacteroidota</taxon>
        <taxon>Cytophagia</taxon>
        <taxon>Cytophagales</taxon>
        <taxon>Cyclobacteriaceae</taxon>
        <taxon>Belliella</taxon>
    </lineage>
</organism>
<keyword evidence="2" id="KW-1185">Reference proteome</keyword>
<accession>A0ABQ1MWB8</accession>
<gene>
    <name evidence="1" type="ORF">GCM10010993_27440</name>
</gene>
<evidence type="ECO:0000313" key="1">
    <source>
        <dbReference type="EMBL" id="GGC47331.1"/>
    </source>
</evidence>
<evidence type="ECO:0000313" key="2">
    <source>
        <dbReference type="Proteomes" id="UP000635885"/>
    </source>
</evidence>
<dbReference type="RefSeq" id="WP_188443670.1">
    <property type="nucleotide sequence ID" value="NZ_BMFD01000011.1"/>
</dbReference>
<dbReference type="PROSITE" id="PS51257">
    <property type="entry name" value="PROKAR_LIPOPROTEIN"/>
    <property type="match status" value="1"/>
</dbReference>
<comment type="caution">
    <text evidence="1">The sequence shown here is derived from an EMBL/GenBank/DDBJ whole genome shotgun (WGS) entry which is preliminary data.</text>
</comment>
<sequence>MFKLIQYSFLSAFILFSCNSKSSHEHEETSDENLISANETLQSSLDIREELLEVEKQLKEANFDYVEIKEELKIWDKDISEVPGFEHSHDDEVQRKYHIHNPMKEFSPEEHKLFQQVMHDEITEISSRMKRLLAPEVMDEDGV</sequence>
<proteinExistence type="predicted"/>
<dbReference type="Proteomes" id="UP000635885">
    <property type="component" value="Unassembled WGS sequence"/>
</dbReference>